<reference evidence="9" key="1">
    <citation type="journal article" date="2020" name="New Phytol.">
        <title>Comparative genomics reveals dynamic genome evolution in host specialist ectomycorrhizal fungi.</title>
        <authorList>
            <person name="Lofgren L.A."/>
            <person name="Nguyen N.H."/>
            <person name="Vilgalys R."/>
            <person name="Ruytinx J."/>
            <person name="Liao H.L."/>
            <person name="Branco S."/>
            <person name="Kuo A."/>
            <person name="LaButti K."/>
            <person name="Lipzen A."/>
            <person name="Andreopoulos W."/>
            <person name="Pangilinan J."/>
            <person name="Riley R."/>
            <person name="Hundley H."/>
            <person name="Na H."/>
            <person name="Barry K."/>
            <person name="Grigoriev I.V."/>
            <person name="Stajich J.E."/>
            <person name="Kennedy P.G."/>
        </authorList>
    </citation>
    <scope>NUCLEOTIDE SEQUENCE</scope>
    <source>
        <strain evidence="9">FC203</strain>
    </source>
</reference>
<dbReference type="AlphaFoldDB" id="A0AAD4DV42"/>
<dbReference type="GO" id="GO:0005634">
    <property type="term" value="C:nucleus"/>
    <property type="evidence" value="ECO:0007669"/>
    <property type="project" value="UniProtKB-SubCell"/>
</dbReference>
<sequence>MAKLVPHVNPARDGRTWSPSLGWEDIGQRALARSRRVTIPSFMYGPLSSTVHGAGASVLTEPRQNDANIKGGGSTDAAEKNEMLRIIEANGSINLFRLIINPDDFGQSVENLFHLSCLFYEGVCAYHLNANGEPIISHVLSTGQEPQVTPNRHQIVFEFDMATWRHAIEVFEITESVMPHHTPPCV</sequence>
<evidence type="ECO:0000313" key="10">
    <source>
        <dbReference type="Proteomes" id="UP001195769"/>
    </source>
</evidence>
<comment type="subcellular location">
    <subcellularLocation>
        <location evidence="1 7">Nucleus</location>
    </subcellularLocation>
</comment>
<dbReference type="RefSeq" id="XP_041219952.1">
    <property type="nucleotide sequence ID" value="XM_041363792.1"/>
</dbReference>
<evidence type="ECO:0000256" key="5">
    <source>
        <dbReference type="ARBA" id="ARBA00023204"/>
    </source>
</evidence>
<dbReference type="GeneID" id="64658090"/>
<dbReference type="EMBL" id="JABBWK010000081">
    <property type="protein sequence ID" value="KAG1894376.1"/>
    <property type="molecule type" value="Genomic_DNA"/>
</dbReference>
<keyword evidence="10" id="KW-1185">Reference proteome</keyword>
<protein>
    <recommendedName>
        <fullName evidence="7">Non-structural maintenance of chromosomes element 4</fullName>
    </recommendedName>
</protein>
<comment type="caution">
    <text evidence="9">The sequence shown here is derived from an EMBL/GenBank/DDBJ whole genome shotgun (WGS) entry which is preliminary data.</text>
</comment>
<dbReference type="Proteomes" id="UP001195769">
    <property type="component" value="Unassembled WGS sequence"/>
</dbReference>
<dbReference type="GO" id="GO:0006281">
    <property type="term" value="P:DNA repair"/>
    <property type="evidence" value="ECO:0007669"/>
    <property type="project" value="UniProtKB-UniRule"/>
</dbReference>
<dbReference type="PANTHER" id="PTHR16140:SF0">
    <property type="entry name" value="NON-STRUCTURAL MAINTENANCE OF CHROMOSOMES ELEMENT 4"/>
    <property type="match status" value="1"/>
</dbReference>
<comment type="similarity">
    <text evidence="2 7">Belongs to the NSE4 family.</text>
</comment>
<dbReference type="PANTHER" id="PTHR16140">
    <property type="entry name" value="NON-STRUCTURAL MAINTENANCE OF CHROMOSOMES ELEMENT 4"/>
    <property type="match status" value="1"/>
</dbReference>
<keyword evidence="5 7" id="KW-0234">DNA repair</keyword>
<proteinExistence type="inferred from homology"/>
<accession>A0AAD4DV42</accession>
<keyword evidence="4 7" id="KW-0233">DNA recombination</keyword>
<evidence type="ECO:0000256" key="3">
    <source>
        <dbReference type="ARBA" id="ARBA00022763"/>
    </source>
</evidence>
<evidence type="ECO:0000313" key="9">
    <source>
        <dbReference type="EMBL" id="KAG1894376.1"/>
    </source>
</evidence>
<keyword evidence="6 7" id="KW-0539">Nucleus</keyword>
<dbReference type="GO" id="GO:0006310">
    <property type="term" value="P:DNA recombination"/>
    <property type="evidence" value="ECO:0007669"/>
    <property type="project" value="UniProtKB-UniRule"/>
</dbReference>
<feature type="domain" description="Non-structural maintenance of chromosome element 4 C-terminal" evidence="8">
    <location>
        <begin position="93"/>
        <end position="178"/>
    </location>
</feature>
<dbReference type="InterPro" id="IPR014854">
    <property type="entry name" value="Nse4_C"/>
</dbReference>
<comment type="subunit">
    <text evidence="7">Component of the SMC5-SMC6 complex.</text>
</comment>
<name>A0AAD4DV42_9AGAM</name>
<comment type="function">
    <text evidence="7">Component of the SMC5-SMC6 complex, that promotes sister chromatid alignment after DNA damage and facilitates double-stranded DNA breaks (DSBs) repair via homologous recombination between sister chromatids.</text>
</comment>
<evidence type="ECO:0000256" key="7">
    <source>
        <dbReference type="RuleBase" id="RU365071"/>
    </source>
</evidence>
<evidence type="ECO:0000259" key="8">
    <source>
        <dbReference type="Pfam" id="PF08743"/>
    </source>
</evidence>
<evidence type="ECO:0000256" key="4">
    <source>
        <dbReference type="ARBA" id="ARBA00023172"/>
    </source>
</evidence>
<gene>
    <name evidence="9" type="ORF">F5891DRAFT_1116155</name>
</gene>
<evidence type="ECO:0000256" key="6">
    <source>
        <dbReference type="ARBA" id="ARBA00023242"/>
    </source>
</evidence>
<dbReference type="Pfam" id="PF08743">
    <property type="entry name" value="Nse4_C"/>
    <property type="match status" value="1"/>
</dbReference>
<evidence type="ECO:0000256" key="1">
    <source>
        <dbReference type="ARBA" id="ARBA00004123"/>
    </source>
</evidence>
<dbReference type="InterPro" id="IPR027786">
    <property type="entry name" value="Nse4/EID"/>
</dbReference>
<keyword evidence="3 7" id="KW-0227">DNA damage</keyword>
<organism evidence="9 10">
    <name type="scientific">Suillus fuscotomentosus</name>
    <dbReference type="NCBI Taxonomy" id="1912939"/>
    <lineage>
        <taxon>Eukaryota</taxon>
        <taxon>Fungi</taxon>
        <taxon>Dikarya</taxon>
        <taxon>Basidiomycota</taxon>
        <taxon>Agaricomycotina</taxon>
        <taxon>Agaricomycetes</taxon>
        <taxon>Agaricomycetidae</taxon>
        <taxon>Boletales</taxon>
        <taxon>Suillineae</taxon>
        <taxon>Suillaceae</taxon>
        <taxon>Suillus</taxon>
    </lineage>
</organism>
<dbReference type="GO" id="GO:0030915">
    <property type="term" value="C:Smc5-Smc6 complex"/>
    <property type="evidence" value="ECO:0007669"/>
    <property type="project" value="UniProtKB-UniRule"/>
</dbReference>
<evidence type="ECO:0000256" key="2">
    <source>
        <dbReference type="ARBA" id="ARBA00008997"/>
    </source>
</evidence>